<sequence>AAENGDEKAMSNLAMCYSNGEGTEKNLEKAFYWHQKAAESNKVNSGNEVMRSFLKRLIIHQL</sequence>
<dbReference type="AlphaFoldDB" id="A0A2P4Q6C7"/>
<accession>A0A2P4Q6C7</accession>
<dbReference type="Proteomes" id="UP000018888">
    <property type="component" value="Unassembled WGS sequence"/>
</dbReference>
<evidence type="ECO:0008006" key="3">
    <source>
        <dbReference type="Google" id="ProtNLM"/>
    </source>
</evidence>
<dbReference type="InterPro" id="IPR006597">
    <property type="entry name" value="Sel1-like"/>
</dbReference>
<evidence type="ECO:0000313" key="1">
    <source>
        <dbReference type="EMBL" id="POG73187.1"/>
    </source>
</evidence>
<comment type="caution">
    <text evidence="1">The sequence shown here is derived from an EMBL/GenBank/DDBJ whole genome shotgun (WGS) entry which is preliminary data.</text>
</comment>
<proteinExistence type="predicted"/>
<dbReference type="Gene3D" id="1.25.40.10">
    <property type="entry name" value="Tetratricopeptide repeat domain"/>
    <property type="match status" value="1"/>
</dbReference>
<organism evidence="1 2">
    <name type="scientific">Rhizophagus irregularis (strain DAOM 181602 / DAOM 197198 / MUCL 43194)</name>
    <name type="common">Arbuscular mycorrhizal fungus</name>
    <name type="synonym">Glomus intraradices</name>
    <dbReference type="NCBI Taxonomy" id="747089"/>
    <lineage>
        <taxon>Eukaryota</taxon>
        <taxon>Fungi</taxon>
        <taxon>Fungi incertae sedis</taxon>
        <taxon>Mucoromycota</taxon>
        <taxon>Glomeromycotina</taxon>
        <taxon>Glomeromycetes</taxon>
        <taxon>Glomerales</taxon>
        <taxon>Glomeraceae</taxon>
        <taxon>Rhizophagus</taxon>
    </lineage>
</organism>
<feature type="non-terminal residue" evidence="1">
    <location>
        <position position="1"/>
    </location>
</feature>
<gene>
    <name evidence="1" type="ORF">GLOIN_2v1588953</name>
</gene>
<name>A0A2P4Q6C7_RHIID</name>
<reference evidence="1 2" key="2">
    <citation type="journal article" date="2018" name="New Phytol.">
        <title>High intraspecific genome diversity in the model arbuscular mycorrhizal symbiont Rhizophagus irregularis.</title>
        <authorList>
            <person name="Chen E.C.H."/>
            <person name="Morin E."/>
            <person name="Beaudet D."/>
            <person name="Noel J."/>
            <person name="Yildirir G."/>
            <person name="Ndikumana S."/>
            <person name="Charron P."/>
            <person name="St-Onge C."/>
            <person name="Giorgi J."/>
            <person name="Kruger M."/>
            <person name="Marton T."/>
            <person name="Ropars J."/>
            <person name="Grigoriev I.V."/>
            <person name="Hainaut M."/>
            <person name="Henrissat B."/>
            <person name="Roux C."/>
            <person name="Martin F."/>
            <person name="Corradi N."/>
        </authorList>
    </citation>
    <scope>NUCLEOTIDE SEQUENCE [LARGE SCALE GENOMIC DNA]</scope>
    <source>
        <strain evidence="1 2">DAOM 197198</strain>
    </source>
</reference>
<dbReference type="SUPFAM" id="SSF81901">
    <property type="entry name" value="HCP-like"/>
    <property type="match status" value="1"/>
</dbReference>
<dbReference type="Pfam" id="PF08238">
    <property type="entry name" value="Sel1"/>
    <property type="match status" value="1"/>
</dbReference>
<evidence type="ECO:0000313" key="2">
    <source>
        <dbReference type="Proteomes" id="UP000018888"/>
    </source>
</evidence>
<protein>
    <recommendedName>
        <fullName evidence="3">HCP-like protein</fullName>
    </recommendedName>
</protein>
<keyword evidence="2" id="KW-1185">Reference proteome</keyword>
<reference evidence="1 2" key="1">
    <citation type="journal article" date="2013" name="Proc. Natl. Acad. Sci. U.S.A.">
        <title>Genome of an arbuscular mycorrhizal fungus provides insight into the oldest plant symbiosis.</title>
        <authorList>
            <person name="Tisserant E."/>
            <person name="Malbreil M."/>
            <person name="Kuo A."/>
            <person name="Kohler A."/>
            <person name="Symeonidi A."/>
            <person name="Balestrini R."/>
            <person name="Charron P."/>
            <person name="Duensing N."/>
            <person name="Frei Dit Frey N."/>
            <person name="Gianinazzi-Pearson V."/>
            <person name="Gilbert L.B."/>
            <person name="Handa Y."/>
            <person name="Herr J.R."/>
            <person name="Hijri M."/>
            <person name="Koul R."/>
            <person name="Kawaguchi M."/>
            <person name="Krajinski F."/>
            <person name="Lammers P.J."/>
            <person name="Masclaux F.G."/>
            <person name="Murat C."/>
            <person name="Morin E."/>
            <person name="Ndikumana S."/>
            <person name="Pagni M."/>
            <person name="Petitpierre D."/>
            <person name="Requena N."/>
            <person name="Rosikiewicz P."/>
            <person name="Riley R."/>
            <person name="Saito K."/>
            <person name="San Clemente H."/>
            <person name="Shapiro H."/>
            <person name="van Tuinen D."/>
            <person name="Becard G."/>
            <person name="Bonfante P."/>
            <person name="Paszkowski U."/>
            <person name="Shachar-Hill Y.Y."/>
            <person name="Tuskan G.A."/>
            <person name="Young P.W."/>
            <person name="Sanders I.R."/>
            <person name="Henrissat B."/>
            <person name="Rensing S.A."/>
            <person name="Grigoriev I.V."/>
            <person name="Corradi N."/>
            <person name="Roux C."/>
            <person name="Martin F."/>
        </authorList>
    </citation>
    <scope>NUCLEOTIDE SEQUENCE [LARGE SCALE GENOMIC DNA]</scope>
    <source>
        <strain evidence="1 2">DAOM 197198</strain>
    </source>
</reference>
<dbReference type="InterPro" id="IPR011990">
    <property type="entry name" value="TPR-like_helical_dom_sf"/>
</dbReference>
<dbReference type="SMART" id="SM00671">
    <property type="entry name" value="SEL1"/>
    <property type="match status" value="1"/>
</dbReference>
<dbReference type="EMBL" id="AUPC02000086">
    <property type="protein sequence ID" value="POG73187.1"/>
    <property type="molecule type" value="Genomic_DNA"/>
</dbReference>